<keyword evidence="6" id="KW-0238">DNA-binding</keyword>
<dbReference type="Gene3D" id="3.90.1680.10">
    <property type="entry name" value="SOS response associated peptidase-like"/>
    <property type="match status" value="1"/>
</dbReference>
<gene>
    <name evidence="9" type="ordered locus">AciX8_1457</name>
</gene>
<comment type="similarity">
    <text evidence="1 8">Belongs to the SOS response-associated peptidase family.</text>
</comment>
<evidence type="ECO:0000313" key="10">
    <source>
        <dbReference type="Proteomes" id="UP000007113"/>
    </source>
</evidence>
<organism evidence="9 10">
    <name type="scientific">Granulicella mallensis (strain ATCC BAA-1857 / DSM 23137 / MP5ACTX8)</name>
    <dbReference type="NCBI Taxonomy" id="682795"/>
    <lineage>
        <taxon>Bacteria</taxon>
        <taxon>Pseudomonadati</taxon>
        <taxon>Acidobacteriota</taxon>
        <taxon>Terriglobia</taxon>
        <taxon>Terriglobales</taxon>
        <taxon>Acidobacteriaceae</taxon>
        <taxon>Granulicella</taxon>
    </lineage>
</organism>
<dbReference type="InterPro" id="IPR003738">
    <property type="entry name" value="SRAP"/>
</dbReference>
<dbReference type="AlphaFoldDB" id="G8P0V3"/>
<dbReference type="GO" id="GO:0106300">
    <property type="term" value="P:protein-DNA covalent cross-linking repair"/>
    <property type="evidence" value="ECO:0007669"/>
    <property type="project" value="InterPro"/>
</dbReference>
<evidence type="ECO:0000313" key="9">
    <source>
        <dbReference type="EMBL" id="AEU35800.1"/>
    </source>
</evidence>
<dbReference type="Proteomes" id="UP000007113">
    <property type="component" value="Chromosome"/>
</dbReference>
<keyword evidence="10" id="KW-1185">Reference proteome</keyword>
<dbReference type="OrthoDB" id="9782620at2"/>
<dbReference type="STRING" id="682795.AciX8_1457"/>
<evidence type="ECO:0000256" key="8">
    <source>
        <dbReference type="RuleBase" id="RU364100"/>
    </source>
</evidence>
<dbReference type="Pfam" id="PF02586">
    <property type="entry name" value="SRAP"/>
    <property type="match status" value="1"/>
</dbReference>
<dbReference type="PANTHER" id="PTHR13604:SF0">
    <property type="entry name" value="ABASIC SITE PROCESSING PROTEIN HMCES"/>
    <property type="match status" value="1"/>
</dbReference>
<evidence type="ECO:0000256" key="2">
    <source>
        <dbReference type="ARBA" id="ARBA00022670"/>
    </source>
</evidence>
<keyword evidence="7" id="KW-0456">Lyase</keyword>
<keyword evidence="5" id="KW-0190">Covalent protein-DNA linkage</keyword>
<dbReference type="GO" id="GO:0016829">
    <property type="term" value="F:lyase activity"/>
    <property type="evidence" value="ECO:0007669"/>
    <property type="project" value="UniProtKB-KW"/>
</dbReference>
<keyword evidence="2 8" id="KW-0645">Protease</keyword>
<protein>
    <recommendedName>
        <fullName evidence="8">Abasic site processing protein</fullName>
        <ecNumber evidence="8">3.4.-.-</ecNumber>
    </recommendedName>
</protein>
<dbReference type="InterPro" id="IPR036590">
    <property type="entry name" value="SRAP-like"/>
</dbReference>
<evidence type="ECO:0000256" key="3">
    <source>
        <dbReference type="ARBA" id="ARBA00022763"/>
    </source>
</evidence>
<evidence type="ECO:0000256" key="1">
    <source>
        <dbReference type="ARBA" id="ARBA00008136"/>
    </source>
</evidence>
<dbReference type="eggNOG" id="COG2135">
    <property type="taxonomic scope" value="Bacteria"/>
</dbReference>
<dbReference type="SUPFAM" id="SSF143081">
    <property type="entry name" value="BB1717-like"/>
    <property type="match status" value="1"/>
</dbReference>
<evidence type="ECO:0000256" key="6">
    <source>
        <dbReference type="ARBA" id="ARBA00023125"/>
    </source>
</evidence>
<dbReference type="HOGENOM" id="CLU_035990_6_2_0"/>
<dbReference type="GO" id="GO:0008233">
    <property type="term" value="F:peptidase activity"/>
    <property type="evidence" value="ECO:0007669"/>
    <property type="project" value="UniProtKB-KW"/>
</dbReference>
<dbReference type="GO" id="GO:0003697">
    <property type="term" value="F:single-stranded DNA binding"/>
    <property type="evidence" value="ECO:0007669"/>
    <property type="project" value="InterPro"/>
</dbReference>
<accession>G8P0V3</accession>
<sequence length="248" mass="28067">MCGRYYNKRKKQKIAEKLQASKVFADPLPPNYNIAPSTFQPIVRQERDSSEREMVLARWGLVPFSARSLADFKGFSTFNAKAETLSNSPTWKAPLKSRRCLVPADGFYEWKALDSSRKPKKQPYAISLTDDEPMAFAGLWDAWKEPKSSPQTVDTWLQSFSIITTEANELMSQVHTRMPVILSQRDWAEWLDRDGLRPPPLHLLKPYDSDAMQLGPCNSAVGNVKNNGPEMLVCPNPDEPLPLLNSRG</sequence>
<proteinExistence type="inferred from homology"/>
<keyword evidence="3" id="KW-0227">DNA damage</keyword>
<dbReference type="EMBL" id="CP003130">
    <property type="protein sequence ID" value="AEU35800.1"/>
    <property type="molecule type" value="Genomic_DNA"/>
</dbReference>
<evidence type="ECO:0000256" key="7">
    <source>
        <dbReference type="ARBA" id="ARBA00023239"/>
    </source>
</evidence>
<evidence type="ECO:0000256" key="5">
    <source>
        <dbReference type="ARBA" id="ARBA00023124"/>
    </source>
</evidence>
<keyword evidence="4 8" id="KW-0378">Hydrolase</keyword>
<dbReference type="GO" id="GO:0006508">
    <property type="term" value="P:proteolysis"/>
    <property type="evidence" value="ECO:0007669"/>
    <property type="project" value="UniProtKB-KW"/>
</dbReference>
<dbReference type="EC" id="3.4.-.-" evidence="8"/>
<evidence type="ECO:0000256" key="4">
    <source>
        <dbReference type="ARBA" id="ARBA00022801"/>
    </source>
</evidence>
<dbReference type="RefSeq" id="WP_014264679.1">
    <property type="nucleotide sequence ID" value="NC_016631.1"/>
</dbReference>
<reference evidence="9 10" key="1">
    <citation type="submission" date="2011-11" db="EMBL/GenBank/DDBJ databases">
        <title>Complete sequence of Granulicella mallensis MP5ACTX8.</title>
        <authorList>
            <consortium name="US DOE Joint Genome Institute"/>
            <person name="Lucas S."/>
            <person name="Copeland A."/>
            <person name="Lapidus A."/>
            <person name="Cheng J.-F."/>
            <person name="Goodwin L."/>
            <person name="Pitluck S."/>
            <person name="Peters L."/>
            <person name="Lu M."/>
            <person name="Detter J.C."/>
            <person name="Han C."/>
            <person name="Tapia R."/>
            <person name="Land M."/>
            <person name="Hauser L."/>
            <person name="Kyrpides N."/>
            <person name="Ivanova N."/>
            <person name="Mikhailova N."/>
            <person name="Pagani I."/>
            <person name="Rawat S."/>
            <person name="Mannisto M."/>
            <person name="Haggblom M."/>
            <person name="Woyke T."/>
        </authorList>
    </citation>
    <scope>NUCLEOTIDE SEQUENCE [LARGE SCALE GENOMIC DNA]</scope>
    <source>
        <strain evidence="10">ATCC BAA-1857 / DSM 23137 / MP5ACTX8</strain>
    </source>
</reference>
<dbReference type="KEGG" id="gma:AciX8_1457"/>
<name>G8P0V3_GRAMM</name>
<dbReference type="PANTHER" id="PTHR13604">
    <property type="entry name" value="DC12-RELATED"/>
    <property type="match status" value="1"/>
</dbReference>